<dbReference type="Gene3D" id="3.40.50.1110">
    <property type="entry name" value="SGNH hydrolase"/>
    <property type="match status" value="1"/>
</dbReference>
<reference evidence="2" key="1">
    <citation type="submission" date="2021-06" db="EMBL/GenBank/DDBJ databases">
        <authorList>
            <consortium name="DOE Joint Genome Institute"/>
            <person name="Mondo S.J."/>
            <person name="Amses K.R."/>
            <person name="Simmons D.R."/>
            <person name="Longcore J.E."/>
            <person name="Seto K."/>
            <person name="Alves G.H."/>
            <person name="Bonds A.E."/>
            <person name="Quandt C.A."/>
            <person name="Davis W.J."/>
            <person name="Chang Y."/>
            <person name="Letcher P.M."/>
            <person name="Powell M.J."/>
            <person name="Kuo A."/>
            <person name="Labutti K."/>
            <person name="Pangilinan J."/>
            <person name="Andreopoulos W."/>
            <person name="Tritt A."/>
            <person name="Riley R."/>
            <person name="Hundley H."/>
            <person name="Johnson J."/>
            <person name="Lipzen A."/>
            <person name="Barry K."/>
            <person name="Berbee M.L."/>
            <person name="Buchler N.E."/>
            <person name="Grigoriev I.V."/>
            <person name="Spatafora J.W."/>
            <person name="Stajich J.E."/>
            <person name="James T.Y."/>
        </authorList>
    </citation>
    <scope>NUCLEOTIDE SEQUENCE</scope>
    <source>
        <strain evidence="2">AG</strain>
    </source>
</reference>
<dbReference type="InterPro" id="IPR045136">
    <property type="entry name" value="Iah1-like"/>
</dbReference>
<dbReference type="InterPro" id="IPR013830">
    <property type="entry name" value="SGNH_hydro"/>
</dbReference>
<comment type="caution">
    <text evidence="2">The sequence shown here is derived from an EMBL/GenBank/DDBJ whole genome shotgun (WGS) entry which is preliminary data.</text>
</comment>
<dbReference type="PANTHER" id="PTHR14209">
    <property type="entry name" value="ISOAMYL ACETATE-HYDROLYZING ESTERASE 1"/>
    <property type="match status" value="1"/>
</dbReference>
<dbReference type="Proteomes" id="UP001206595">
    <property type="component" value="Unassembled WGS sequence"/>
</dbReference>
<organism evidence="2 3">
    <name type="scientific">Umbelopsis ramanniana AG</name>
    <dbReference type="NCBI Taxonomy" id="1314678"/>
    <lineage>
        <taxon>Eukaryota</taxon>
        <taxon>Fungi</taxon>
        <taxon>Fungi incertae sedis</taxon>
        <taxon>Mucoromycota</taxon>
        <taxon>Mucoromycotina</taxon>
        <taxon>Umbelopsidomycetes</taxon>
        <taxon>Umbelopsidales</taxon>
        <taxon>Umbelopsidaceae</taxon>
        <taxon>Umbelopsis</taxon>
    </lineage>
</organism>
<gene>
    <name evidence="2" type="ORF">K450DRAFT_252162</name>
</gene>
<dbReference type="AlphaFoldDB" id="A0AAD5E5Y1"/>
<protein>
    <recommendedName>
        <fullName evidence="1">SGNH hydrolase-type esterase domain-containing protein</fullName>
    </recommendedName>
</protein>
<evidence type="ECO:0000313" key="3">
    <source>
        <dbReference type="Proteomes" id="UP001206595"/>
    </source>
</evidence>
<keyword evidence="3" id="KW-1185">Reference proteome</keyword>
<dbReference type="SUPFAM" id="SSF52266">
    <property type="entry name" value="SGNH hydrolase"/>
    <property type="match status" value="1"/>
</dbReference>
<dbReference type="CDD" id="cd01838">
    <property type="entry name" value="Isoamyl_acetate_hydrolase_like"/>
    <property type="match status" value="1"/>
</dbReference>
<accession>A0AAD5E5Y1</accession>
<sequence>MNILYDQIVLFGDSITQGSFETKYTGWGASLADAYQRRADVLNRGFSGYNTKWAMPIFKQLLPEKPDETQRAKIRLMTIFFGANDASESWTEQHVPIDVYADNLTTIVEGIQKYSADTRIIVITPPPVNEVQWKKRCEDGGGVLDRSNELAKAYAEAAKDVARKHNVPYVDLWTEIMKLVDDSGSAEDMAELTSEKLHNRDLSEFLYDGLHLDALGCQVLFAALMQTIKLNFPELNPESMPEELPGFWEVPKEDYETALTFRK</sequence>
<proteinExistence type="predicted"/>
<evidence type="ECO:0000259" key="1">
    <source>
        <dbReference type="Pfam" id="PF13472"/>
    </source>
</evidence>
<reference evidence="2" key="2">
    <citation type="journal article" date="2022" name="Proc. Natl. Acad. Sci. U.S.A.">
        <title>Diploid-dominant life cycles characterize the early evolution of Fungi.</title>
        <authorList>
            <person name="Amses K.R."/>
            <person name="Simmons D.R."/>
            <person name="Longcore J.E."/>
            <person name="Mondo S.J."/>
            <person name="Seto K."/>
            <person name="Jeronimo G.H."/>
            <person name="Bonds A.E."/>
            <person name="Quandt C.A."/>
            <person name="Davis W.J."/>
            <person name="Chang Y."/>
            <person name="Federici B.A."/>
            <person name="Kuo A."/>
            <person name="LaButti K."/>
            <person name="Pangilinan J."/>
            <person name="Andreopoulos W."/>
            <person name="Tritt A."/>
            <person name="Riley R."/>
            <person name="Hundley H."/>
            <person name="Johnson J."/>
            <person name="Lipzen A."/>
            <person name="Barry K."/>
            <person name="Lang B.F."/>
            <person name="Cuomo C.A."/>
            <person name="Buchler N.E."/>
            <person name="Grigoriev I.V."/>
            <person name="Spatafora J.W."/>
            <person name="Stajich J.E."/>
            <person name="James T.Y."/>
        </authorList>
    </citation>
    <scope>NUCLEOTIDE SEQUENCE</scope>
    <source>
        <strain evidence="2">AG</strain>
    </source>
</reference>
<dbReference type="Pfam" id="PF13472">
    <property type="entry name" value="Lipase_GDSL_2"/>
    <property type="match status" value="1"/>
</dbReference>
<dbReference type="GeneID" id="75916176"/>
<dbReference type="PANTHER" id="PTHR14209:SF19">
    <property type="entry name" value="ISOAMYL ACETATE-HYDROLYZING ESTERASE 1 HOMOLOG"/>
    <property type="match status" value="1"/>
</dbReference>
<name>A0AAD5E5Y1_UMBRA</name>
<dbReference type="InterPro" id="IPR036514">
    <property type="entry name" value="SGNH_hydro_sf"/>
</dbReference>
<dbReference type="EMBL" id="MU620941">
    <property type="protein sequence ID" value="KAI8577374.1"/>
    <property type="molecule type" value="Genomic_DNA"/>
</dbReference>
<feature type="domain" description="SGNH hydrolase-type esterase" evidence="1">
    <location>
        <begin position="10"/>
        <end position="216"/>
    </location>
</feature>
<evidence type="ECO:0000313" key="2">
    <source>
        <dbReference type="EMBL" id="KAI8577374.1"/>
    </source>
</evidence>
<dbReference type="RefSeq" id="XP_051442378.1">
    <property type="nucleotide sequence ID" value="XM_051590833.1"/>
</dbReference>